<evidence type="ECO:0000256" key="1">
    <source>
        <dbReference type="SAM" id="Coils"/>
    </source>
</evidence>
<gene>
    <name evidence="2" type="ORF">CUZ56_02542</name>
</gene>
<dbReference type="OrthoDB" id="8688831at2"/>
<dbReference type="Gene3D" id="1.10.287.1490">
    <property type="match status" value="1"/>
</dbReference>
<keyword evidence="3" id="KW-1185">Reference proteome</keyword>
<feature type="coiled-coil region" evidence="1">
    <location>
        <begin position="4"/>
        <end position="59"/>
    </location>
</feature>
<accession>A0A433SB35</accession>
<dbReference type="RefSeq" id="WP_126980714.1">
    <property type="nucleotide sequence ID" value="NZ_PQSP01000008.1"/>
</dbReference>
<comment type="caution">
    <text evidence="2">The sequence shown here is derived from an EMBL/GenBank/DDBJ whole genome shotgun (WGS) entry which is preliminary data.</text>
</comment>
<dbReference type="AlphaFoldDB" id="A0A433SB35"/>
<proteinExistence type="predicted"/>
<dbReference type="EMBL" id="PQSP01000008">
    <property type="protein sequence ID" value="RUS65942.1"/>
    <property type="molecule type" value="Genomic_DNA"/>
</dbReference>
<evidence type="ECO:0000313" key="2">
    <source>
        <dbReference type="EMBL" id="RUS65942.1"/>
    </source>
</evidence>
<dbReference type="Proteomes" id="UP000286947">
    <property type="component" value="Unassembled WGS sequence"/>
</dbReference>
<organism evidence="2 3">
    <name type="scientific">Saezia sanguinis</name>
    <dbReference type="NCBI Taxonomy" id="1965230"/>
    <lineage>
        <taxon>Bacteria</taxon>
        <taxon>Pseudomonadati</taxon>
        <taxon>Pseudomonadota</taxon>
        <taxon>Betaproteobacteria</taxon>
        <taxon>Burkholderiales</taxon>
        <taxon>Saeziaceae</taxon>
        <taxon>Saezia</taxon>
    </lineage>
</organism>
<evidence type="ECO:0008006" key="4">
    <source>
        <dbReference type="Google" id="ProtNLM"/>
    </source>
</evidence>
<evidence type="ECO:0000313" key="3">
    <source>
        <dbReference type="Proteomes" id="UP000286947"/>
    </source>
</evidence>
<reference evidence="2 3" key="1">
    <citation type="submission" date="2018-01" db="EMBL/GenBank/DDBJ databases">
        <title>Saezia sanguinis gen. nov., sp. nov., in the order Burkholderiales isolated from human blood.</title>
        <authorList>
            <person name="Medina-Pascual M.J."/>
            <person name="Valdezate S."/>
            <person name="Monzon S."/>
            <person name="Cuesta I."/>
            <person name="Carrasco G."/>
            <person name="Villalon P."/>
            <person name="Saez-Nieto J.A."/>
        </authorList>
    </citation>
    <scope>NUCLEOTIDE SEQUENCE [LARGE SCALE GENOMIC DNA]</scope>
    <source>
        <strain evidence="2 3">CNM695-12</strain>
    </source>
</reference>
<protein>
    <recommendedName>
        <fullName evidence="4">Cell division protein ZapB</fullName>
    </recommendedName>
</protein>
<keyword evidence="1" id="KW-0175">Coiled coil</keyword>
<name>A0A433SB35_9BURK</name>
<sequence length="79" mass="9267">MSQLQDLTQRVEHLLLRYEELQRTNRLLEQQVADLQQERHQLELRLNAARTRIDTLLSRIPAAESTDRSVAEFPQISGE</sequence>